<evidence type="ECO:0000313" key="2">
    <source>
        <dbReference type="EMBL" id="GAM02456.1"/>
    </source>
</evidence>
<feature type="transmembrane region" description="Helical" evidence="1">
    <location>
        <begin position="92"/>
        <end position="117"/>
    </location>
</feature>
<dbReference type="AlphaFoldDB" id="A0A0A1WBR4"/>
<feature type="transmembrane region" description="Helical" evidence="1">
    <location>
        <begin position="14"/>
        <end position="35"/>
    </location>
</feature>
<evidence type="ECO:0000256" key="1">
    <source>
        <dbReference type="SAM" id="Phobius"/>
    </source>
</evidence>
<keyword evidence="1" id="KW-0472">Membrane</keyword>
<feature type="transmembrane region" description="Helical" evidence="1">
    <location>
        <begin position="211"/>
        <end position="231"/>
    </location>
</feature>
<keyword evidence="1" id="KW-1133">Transmembrane helix</keyword>
<keyword evidence="3" id="KW-1185">Reference proteome</keyword>
<name>A0A0A1WBR4_9SPHN</name>
<dbReference type="OrthoDB" id="7504063at2"/>
<comment type="caution">
    <text evidence="2">The sequence shown here is derived from an EMBL/GenBank/DDBJ whole genome shotgun (WGS) entry which is preliminary data.</text>
</comment>
<organism evidence="2 3">
    <name type="scientific">Sphingomonas parapaucimobilis NBRC 15100</name>
    <dbReference type="NCBI Taxonomy" id="1219049"/>
    <lineage>
        <taxon>Bacteria</taxon>
        <taxon>Pseudomonadati</taxon>
        <taxon>Pseudomonadota</taxon>
        <taxon>Alphaproteobacteria</taxon>
        <taxon>Sphingomonadales</taxon>
        <taxon>Sphingomonadaceae</taxon>
        <taxon>Sphingomonas</taxon>
    </lineage>
</organism>
<feature type="transmembrane region" description="Helical" evidence="1">
    <location>
        <begin position="67"/>
        <end position="86"/>
    </location>
</feature>
<protein>
    <submittedName>
        <fullName evidence="2">Uncharacterized protein</fullName>
    </submittedName>
</protein>
<dbReference type="Proteomes" id="UP000032305">
    <property type="component" value="Unassembled WGS sequence"/>
</dbReference>
<dbReference type="EMBL" id="BBPI01000087">
    <property type="protein sequence ID" value="GAM02456.1"/>
    <property type="molecule type" value="Genomic_DNA"/>
</dbReference>
<reference evidence="2 3" key="1">
    <citation type="submission" date="2014-11" db="EMBL/GenBank/DDBJ databases">
        <title>Whole genome shotgun sequence of Sphingomonas parapaucimobilis NBRC 15100.</title>
        <authorList>
            <person name="Katano-Makiyama Y."/>
            <person name="Hosoyama A."/>
            <person name="Hashimoto M."/>
            <person name="Hosoyama Y."/>
            <person name="Noguchi M."/>
            <person name="Numata M."/>
            <person name="Tsuchikane K."/>
            <person name="Hirakata S."/>
            <person name="Uohara A."/>
            <person name="Shimodaira J."/>
            <person name="Ohji S."/>
            <person name="Ichikawa N."/>
            <person name="Kimura A."/>
            <person name="Yamazoe A."/>
            <person name="Fujita N."/>
        </authorList>
    </citation>
    <scope>NUCLEOTIDE SEQUENCE [LARGE SCALE GENOMIC DNA]</scope>
    <source>
        <strain evidence="2 3">NBRC 15100</strain>
    </source>
</reference>
<feature type="transmembrane region" description="Helical" evidence="1">
    <location>
        <begin position="187"/>
        <end position="205"/>
    </location>
</feature>
<feature type="transmembrane region" description="Helical" evidence="1">
    <location>
        <begin position="41"/>
        <end position="60"/>
    </location>
</feature>
<proteinExistence type="predicted"/>
<dbReference type="eggNOG" id="ENOG502Z9IG">
    <property type="taxonomic scope" value="Bacteria"/>
</dbReference>
<sequence>MTAVRSANGFARPILPAIAPVLAIVGAAALLRLPIAQAYPRGAALLFLWIASDAMMLGLLSRTRRPGWRAGIAAMASAGMAVFSLSPPPIRAALFAMPWAMIVPAAAIALHGGWGLWRVAVRLRAWNRTEPDRWSALLEEILPRPLVRLARAEVRLLHLALFRWGAAPEIPAGAQGFAYHRHLQPMMIALLVISCIEITVTHLLVAHWSRTAALVMFVISDVSLLYLIGLIRSLRLSPVLLTETGVRLRAGLLVDRTIPYAAIAAVTANPDGETVRAPDSWNIALLAWPNMLIRLSEPLPPRSRWRRDPVRAVALRLDEPGPFLDALRRKLDAEAG</sequence>
<accession>A0A0A1WBR4</accession>
<gene>
    <name evidence="2" type="ORF">SP5_087_00420</name>
</gene>
<keyword evidence="1" id="KW-0812">Transmembrane</keyword>
<dbReference type="RefSeq" id="WP_042490480.1">
    <property type="nucleotide sequence ID" value="NZ_BBPI01000087.1"/>
</dbReference>
<evidence type="ECO:0000313" key="3">
    <source>
        <dbReference type="Proteomes" id="UP000032305"/>
    </source>
</evidence>